<dbReference type="InParanoid" id="A0A7M7RFG3"/>
<dbReference type="PANTHER" id="PTHR11848:SF33">
    <property type="entry name" value="TGF-BETA FAMILY PROFILE DOMAIN-CONTAINING PROTEIN"/>
    <property type="match status" value="1"/>
</dbReference>
<reference evidence="15" key="2">
    <citation type="submission" date="2021-01" db="UniProtKB">
        <authorList>
            <consortium name="EnsemblMetazoa"/>
        </authorList>
    </citation>
    <scope>IDENTIFICATION</scope>
</reference>
<dbReference type="NCBIfam" id="NF033679">
    <property type="entry name" value="DNRLRE_dom"/>
    <property type="match status" value="1"/>
</dbReference>
<keyword evidence="5" id="KW-0165">Cleavage on pair of basic residues</keyword>
<comment type="similarity">
    <text evidence="2 11">Belongs to the TGF-beta family.</text>
</comment>
<accession>A0A7M7RFG3</accession>
<feature type="compositionally biased region" description="Polar residues" evidence="12">
    <location>
        <begin position="304"/>
        <end position="313"/>
    </location>
</feature>
<evidence type="ECO:0000256" key="2">
    <source>
        <dbReference type="ARBA" id="ARBA00006656"/>
    </source>
</evidence>
<dbReference type="Proteomes" id="UP000007110">
    <property type="component" value="Unassembled WGS sequence"/>
</dbReference>
<keyword evidence="16" id="KW-1185">Reference proteome</keyword>
<keyword evidence="7 11" id="KW-0339">Growth factor</keyword>
<dbReference type="RefSeq" id="XP_793246.2">
    <property type="nucleotide sequence ID" value="XM_788153.5"/>
</dbReference>
<evidence type="ECO:0000256" key="4">
    <source>
        <dbReference type="ARBA" id="ARBA00022530"/>
    </source>
</evidence>
<dbReference type="OrthoDB" id="6092228at2759"/>
<dbReference type="SUPFAM" id="SSF57501">
    <property type="entry name" value="Cystine-knot cytokines"/>
    <property type="match status" value="1"/>
</dbReference>
<proteinExistence type="inferred from homology"/>
<dbReference type="CDD" id="cd13753">
    <property type="entry name" value="TGF_beta_TGFbeta1_2_3"/>
    <property type="match status" value="1"/>
</dbReference>
<dbReference type="EnsemblMetazoa" id="XM_030999645">
    <property type="protein sequence ID" value="XP_030855505"/>
    <property type="gene ID" value="LOC115929733"/>
</dbReference>
<organism evidence="15 16">
    <name type="scientific">Strongylocentrotus purpuratus</name>
    <name type="common">Purple sea urchin</name>
    <dbReference type="NCBI Taxonomy" id="7668"/>
    <lineage>
        <taxon>Eukaryota</taxon>
        <taxon>Metazoa</taxon>
        <taxon>Echinodermata</taxon>
        <taxon>Eleutherozoa</taxon>
        <taxon>Echinozoa</taxon>
        <taxon>Echinoidea</taxon>
        <taxon>Euechinoidea</taxon>
        <taxon>Echinacea</taxon>
        <taxon>Camarodonta</taxon>
        <taxon>Echinidea</taxon>
        <taxon>Strongylocentrotidae</taxon>
        <taxon>Strongylocentrotus</taxon>
    </lineage>
</organism>
<dbReference type="InterPro" id="IPR015615">
    <property type="entry name" value="TGF-beta-rel"/>
</dbReference>
<evidence type="ECO:0000256" key="3">
    <source>
        <dbReference type="ARBA" id="ARBA00022525"/>
    </source>
</evidence>
<dbReference type="KEGG" id="spu:588471"/>
<dbReference type="Pfam" id="PF00019">
    <property type="entry name" value="TGF_beta"/>
    <property type="match status" value="1"/>
</dbReference>
<dbReference type="SMART" id="SM00204">
    <property type="entry name" value="TGFB"/>
    <property type="match status" value="1"/>
</dbReference>
<keyword evidence="9" id="KW-0325">Glycoprotein</keyword>
<evidence type="ECO:0000256" key="7">
    <source>
        <dbReference type="ARBA" id="ARBA00023030"/>
    </source>
</evidence>
<dbReference type="GO" id="GO:0042127">
    <property type="term" value="P:regulation of cell population proliferation"/>
    <property type="evidence" value="ECO:0000318"/>
    <property type="project" value="GO_Central"/>
</dbReference>
<evidence type="ECO:0000313" key="16">
    <source>
        <dbReference type="Proteomes" id="UP000007110"/>
    </source>
</evidence>
<dbReference type="PANTHER" id="PTHR11848">
    <property type="entry name" value="TGF-BETA FAMILY"/>
    <property type="match status" value="1"/>
</dbReference>
<evidence type="ECO:0000256" key="6">
    <source>
        <dbReference type="ARBA" id="ARBA00022729"/>
    </source>
</evidence>
<name>A0A7M7RFG3_STRPU</name>
<keyword evidence="10" id="KW-0497">Mitogen</keyword>
<dbReference type="InterPro" id="IPR016319">
    <property type="entry name" value="TGF-beta"/>
</dbReference>
<reference evidence="16" key="1">
    <citation type="submission" date="2015-02" db="EMBL/GenBank/DDBJ databases">
        <title>Genome sequencing for Strongylocentrotus purpuratus.</title>
        <authorList>
            <person name="Murali S."/>
            <person name="Liu Y."/>
            <person name="Vee V."/>
            <person name="English A."/>
            <person name="Wang M."/>
            <person name="Skinner E."/>
            <person name="Han Y."/>
            <person name="Muzny D.M."/>
            <person name="Worley K.C."/>
            <person name="Gibbs R.A."/>
        </authorList>
    </citation>
    <scope>NUCLEOTIDE SEQUENCE</scope>
</reference>
<evidence type="ECO:0000256" key="10">
    <source>
        <dbReference type="ARBA" id="ARBA00023246"/>
    </source>
</evidence>
<keyword evidence="6 13" id="KW-0732">Signal</keyword>
<keyword evidence="4" id="KW-0272">Extracellular matrix</keyword>
<protein>
    <recommendedName>
        <fullName evidence="14">TGF-beta family profile domain-containing protein</fullName>
    </recommendedName>
</protein>
<comment type="subcellular location">
    <subcellularLocation>
        <location evidence="1">Secreted</location>
        <location evidence="1">Extracellular space</location>
        <location evidence="1">Extracellular matrix</location>
    </subcellularLocation>
</comment>
<feature type="chain" id="PRO_5033916708" description="TGF-beta family profile domain-containing protein" evidence="13">
    <location>
        <begin position="36"/>
        <end position="432"/>
    </location>
</feature>
<feature type="region of interest" description="Disordered" evidence="12">
    <location>
        <begin position="273"/>
        <end position="327"/>
    </location>
</feature>
<evidence type="ECO:0000256" key="11">
    <source>
        <dbReference type="RuleBase" id="RU000354"/>
    </source>
</evidence>
<dbReference type="Gene3D" id="2.60.120.970">
    <property type="match status" value="1"/>
</dbReference>
<evidence type="ECO:0000256" key="12">
    <source>
        <dbReference type="SAM" id="MobiDB-lite"/>
    </source>
</evidence>
<dbReference type="PROSITE" id="PS51362">
    <property type="entry name" value="TGF_BETA_2"/>
    <property type="match status" value="1"/>
</dbReference>
<dbReference type="FunCoup" id="A0A7M7RFG3">
    <property type="interactions" value="725"/>
</dbReference>
<dbReference type="InterPro" id="IPR001111">
    <property type="entry name" value="TGF-b_propeptide"/>
</dbReference>
<dbReference type="FunFam" id="2.10.90.10:FF:000004">
    <property type="entry name" value="Transforming growth factor beta"/>
    <property type="match status" value="1"/>
</dbReference>
<evidence type="ECO:0000259" key="14">
    <source>
        <dbReference type="PROSITE" id="PS51362"/>
    </source>
</evidence>
<evidence type="ECO:0000256" key="8">
    <source>
        <dbReference type="ARBA" id="ARBA00023157"/>
    </source>
</evidence>
<evidence type="ECO:0000256" key="1">
    <source>
        <dbReference type="ARBA" id="ARBA00004498"/>
    </source>
</evidence>
<dbReference type="Gene3D" id="2.10.90.10">
    <property type="entry name" value="Cystine-knot cytokines"/>
    <property type="match status" value="1"/>
</dbReference>
<dbReference type="GO" id="GO:0007179">
    <property type="term" value="P:transforming growth factor beta receptor signaling pathway"/>
    <property type="evidence" value="ECO:0000318"/>
    <property type="project" value="GO_Central"/>
</dbReference>
<dbReference type="GeneID" id="588471"/>
<feature type="signal peptide" evidence="13">
    <location>
        <begin position="1"/>
        <end position="35"/>
    </location>
</feature>
<dbReference type="EnsemblMetazoa" id="XM_788153">
    <property type="protein sequence ID" value="XP_793246"/>
    <property type="gene ID" value="LOC588471"/>
</dbReference>
<dbReference type="GO" id="GO:0005125">
    <property type="term" value="F:cytokine activity"/>
    <property type="evidence" value="ECO:0000318"/>
    <property type="project" value="GO_Central"/>
</dbReference>
<feature type="domain" description="TGF-beta family profile" evidence="14">
    <location>
        <begin position="316"/>
        <end position="432"/>
    </location>
</feature>
<dbReference type="GO" id="GO:0005615">
    <property type="term" value="C:extracellular space"/>
    <property type="evidence" value="ECO:0000318"/>
    <property type="project" value="GO_Central"/>
</dbReference>
<dbReference type="RefSeq" id="XP_030855505.1">
    <property type="nucleotide sequence ID" value="XM_030999645.1"/>
</dbReference>
<dbReference type="OMA" id="NCCLRPF"/>
<evidence type="ECO:0000256" key="13">
    <source>
        <dbReference type="SAM" id="SignalP"/>
    </source>
</evidence>
<dbReference type="AlphaFoldDB" id="A0A7M7RFG3"/>
<dbReference type="KEGG" id="spu:115929733"/>
<evidence type="ECO:0000256" key="5">
    <source>
        <dbReference type="ARBA" id="ARBA00022685"/>
    </source>
</evidence>
<dbReference type="InterPro" id="IPR029034">
    <property type="entry name" value="Cystine-knot_cytokine"/>
</dbReference>
<dbReference type="GO" id="GO:0008083">
    <property type="term" value="F:growth factor activity"/>
    <property type="evidence" value="ECO:0007669"/>
    <property type="project" value="UniProtKB-KW"/>
</dbReference>
<dbReference type="InterPro" id="IPR017948">
    <property type="entry name" value="TGFb_CS"/>
</dbReference>
<evidence type="ECO:0000256" key="9">
    <source>
        <dbReference type="ARBA" id="ARBA00023180"/>
    </source>
</evidence>
<dbReference type="PRINTS" id="PR01423">
    <property type="entry name" value="TGFBETA"/>
</dbReference>
<dbReference type="InterPro" id="IPR001839">
    <property type="entry name" value="TGF-b_C"/>
</dbReference>
<dbReference type="GO" id="GO:0051781">
    <property type="term" value="P:positive regulation of cell division"/>
    <property type="evidence" value="ECO:0007669"/>
    <property type="project" value="UniProtKB-KW"/>
</dbReference>
<keyword evidence="8" id="KW-1015">Disulfide bond</keyword>
<evidence type="ECO:0000313" key="15">
    <source>
        <dbReference type="EnsemblMetazoa" id="XP_793246"/>
    </source>
</evidence>
<dbReference type="PROSITE" id="PS00250">
    <property type="entry name" value="TGF_BETA_1"/>
    <property type="match status" value="1"/>
</dbReference>
<dbReference type="Pfam" id="PF00688">
    <property type="entry name" value="TGFb_propeptide"/>
    <property type="match status" value="1"/>
</dbReference>
<sequence length="432" mass="48497">MFSSSSTSSSIRCCLAASWLGLAVLSLTFDGLGAGGQCKFDLQEYQDRRIAAIKGQILSKLGLTALPTDDGPEDVPKDILDLFNQTVTLLEEKYENEREQCKGLSGGSDDYFAQLPILYGIVETDIEKDIGNYATVKRLSKFFRFDLTSFEEDSQGDEVTEAEFRLYQVPNEMKDTEQQIDLFQLITSYNSTEEPTRRFLTSWTVSTTREGWLAHDVTDVVREWVADPETNLGFELNLNCGDYLLGPTTTTPASIPKDQHKLHVLFADPRGTFPSMDNGRGDGNPRGEGFPSINHPRLVVMTPANHSRGSESNSVRKRRSTSYSGSQCDQNSPNCCLRPLVINFRRDLKWNWIRQPRNYSPNFCAGSCPYILSADTSHASVLSLYKHLNPDASPSPCCSPQTFKPLTILFYNRGRPEIRQLNNMIIETCRCS</sequence>
<dbReference type="GeneID" id="115929733"/>
<keyword evidence="3" id="KW-0964">Secreted</keyword>